<organism evidence="2 3">
    <name type="scientific">Halomicrobium zhouii</name>
    <dbReference type="NCBI Taxonomy" id="767519"/>
    <lineage>
        <taxon>Archaea</taxon>
        <taxon>Methanobacteriati</taxon>
        <taxon>Methanobacteriota</taxon>
        <taxon>Stenosarchaea group</taxon>
        <taxon>Halobacteria</taxon>
        <taxon>Halobacteriales</taxon>
        <taxon>Haloarculaceae</taxon>
        <taxon>Halomicrobium</taxon>
    </lineage>
</organism>
<proteinExistence type="predicted"/>
<sequence>MDLRVRKPDGWTTVSLDDDVEEVTVAGGRTDGHLSLTLIGVRSSQPNVRVQDVLDVDPDDEAKLASEVPRTDDGTCLPLDQLRPE</sequence>
<evidence type="ECO:0000256" key="1">
    <source>
        <dbReference type="SAM" id="MobiDB-lite"/>
    </source>
</evidence>
<dbReference type="RefSeq" id="WP_089816326.1">
    <property type="nucleotide sequence ID" value="NZ_FOZK01000002.1"/>
</dbReference>
<dbReference type="AlphaFoldDB" id="A0A1I6L3Z2"/>
<protein>
    <submittedName>
        <fullName evidence="2">Uncharacterized protein</fullName>
    </submittedName>
</protein>
<dbReference type="Proteomes" id="UP000199062">
    <property type="component" value="Unassembled WGS sequence"/>
</dbReference>
<name>A0A1I6L3Z2_9EURY</name>
<evidence type="ECO:0000313" key="2">
    <source>
        <dbReference type="EMBL" id="SFR98205.1"/>
    </source>
</evidence>
<feature type="compositionally biased region" description="Basic and acidic residues" evidence="1">
    <location>
        <begin position="62"/>
        <end position="73"/>
    </location>
</feature>
<reference evidence="2 3" key="1">
    <citation type="submission" date="2016-10" db="EMBL/GenBank/DDBJ databases">
        <authorList>
            <person name="de Groot N.N."/>
        </authorList>
    </citation>
    <scope>NUCLEOTIDE SEQUENCE [LARGE SCALE GENOMIC DNA]</scope>
    <source>
        <strain evidence="2 3">CGMCC 1.10457</strain>
    </source>
</reference>
<accession>A0A1I6L3Z2</accession>
<dbReference type="EMBL" id="FOZK01000002">
    <property type="protein sequence ID" value="SFR98205.1"/>
    <property type="molecule type" value="Genomic_DNA"/>
</dbReference>
<feature type="region of interest" description="Disordered" evidence="1">
    <location>
        <begin position="62"/>
        <end position="85"/>
    </location>
</feature>
<evidence type="ECO:0000313" key="3">
    <source>
        <dbReference type="Proteomes" id="UP000199062"/>
    </source>
</evidence>
<gene>
    <name evidence="2" type="ORF">SAMN05216559_1992</name>
</gene>
<keyword evidence="3" id="KW-1185">Reference proteome</keyword>
<dbReference type="OrthoDB" id="218199at2157"/>